<keyword evidence="3" id="KW-1185">Reference proteome</keyword>
<name>A0A448XIZ6_9PLAT</name>
<comment type="caution">
    <text evidence="2">The sequence shown here is derived from an EMBL/GenBank/DDBJ whole genome shotgun (WGS) entry which is preliminary data.</text>
</comment>
<proteinExistence type="predicted"/>
<protein>
    <submittedName>
        <fullName evidence="2">Uncharacterized protein</fullName>
    </submittedName>
</protein>
<sequence length="127" mass="12765">MSYKTFQTSLNRSKGGATSSAGESSTNHNLGPSVSSASPQRASMSNNLSWQRSRQLSPVRANASAGPTGGPGANTNINSGSSRRLQLPPIACHSKPVGGPTTGLAASSSVDGLRIGASRQKVGGTKG</sequence>
<dbReference type="Proteomes" id="UP000784294">
    <property type="component" value="Unassembled WGS sequence"/>
</dbReference>
<dbReference type="AlphaFoldDB" id="A0A448XIZ6"/>
<dbReference type="EMBL" id="CAAALY010255919">
    <property type="protein sequence ID" value="VEL37762.1"/>
    <property type="molecule type" value="Genomic_DNA"/>
</dbReference>
<evidence type="ECO:0000256" key="1">
    <source>
        <dbReference type="SAM" id="MobiDB-lite"/>
    </source>
</evidence>
<gene>
    <name evidence="2" type="ORF">PXEA_LOCUS31202</name>
</gene>
<feature type="compositionally biased region" description="Polar residues" evidence="1">
    <location>
        <begin position="1"/>
        <end position="12"/>
    </location>
</feature>
<feature type="region of interest" description="Disordered" evidence="1">
    <location>
        <begin position="1"/>
        <end position="110"/>
    </location>
</feature>
<feature type="compositionally biased region" description="Low complexity" evidence="1">
    <location>
        <begin position="13"/>
        <end position="26"/>
    </location>
</feature>
<reference evidence="2" key="1">
    <citation type="submission" date="2018-11" db="EMBL/GenBank/DDBJ databases">
        <authorList>
            <consortium name="Pathogen Informatics"/>
        </authorList>
    </citation>
    <scope>NUCLEOTIDE SEQUENCE</scope>
</reference>
<evidence type="ECO:0000313" key="3">
    <source>
        <dbReference type="Proteomes" id="UP000784294"/>
    </source>
</evidence>
<feature type="compositionally biased region" description="Polar residues" evidence="1">
    <location>
        <begin position="73"/>
        <end position="84"/>
    </location>
</feature>
<organism evidence="2 3">
    <name type="scientific">Protopolystoma xenopodis</name>
    <dbReference type="NCBI Taxonomy" id="117903"/>
    <lineage>
        <taxon>Eukaryota</taxon>
        <taxon>Metazoa</taxon>
        <taxon>Spiralia</taxon>
        <taxon>Lophotrochozoa</taxon>
        <taxon>Platyhelminthes</taxon>
        <taxon>Monogenea</taxon>
        <taxon>Polyopisthocotylea</taxon>
        <taxon>Polystomatidea</taxon>
        <taxon>Polystomatidae</taxon>
        <taxon>Protopolystoma</taxon>
    </lineage>
</organism>
<evidence type="ECO:0000313" key="2">
    <source>
        <dbReference type="EMBL" id="VEL37762.1"/>
    </source>
</evidence>
<accession>A0A448XIZ6</accession>
<feature type="compositionally biased region" description="Polar residues" evidence="1">
    <location>
        <begin position="27"/>
        <end position="56"/>
    </location>
</feature>